<evidence type="ECO:0008006" key="4">
    <source>
        <dbReference type="Google" id="ProtNLM"/>
    </source>
</evidence>
<name>C8RXT0_9RHOB</name>
<protein>
    <recommendedName>
        <fullName evidence="4">Pilus assembly protein</fullName>
    </recommendedName>
</protein>
<dbReference type="EMBL" id="ACYY01000003">
    <property type="protein sequence ID" value="EEW26328.1"/>
    <property type="molecule type" value="Genomic_DNA"/>
</dbReference>
<keyword evidence="3" id="KW-1185">Reference proteome</keyword>
<organism evidence="2 3">
    <name type="scientific">Rhodobacter ferrooxidans</name>
    <dbReference type="NCBI Taxonomy" id="371731"/>
    <lineage>
        <taxon>Bacteria</taxon>
        <taxon>Pseudomonadati</taxon>
        <taxon>Pseudomonadota</taxon>
        <taxon>Alphaproteobacteria</taxon>
        <taxon>Rhodobacterales</taxon>
        <taxon>Rhodobacter group</taxon>
        <taxon>Rhodobacter</taxon>
    </lineage>
</organism>
<gene>
    <name evidence="2" type="ORF">Rsw2DRAFT_0608</name>
</gene>
<keyword evidence="1" id="KW-0472">Membrane</keyword>
<feature type="transmembrane region" description="Helical" evidence="1">
    <location>
        <begin position="20"/>
        <end position="39"/>
    </location>
</feature>
<dbReference type="AlphaFoldDB" id="C8RXT0"/>
<keyword evidence="1" id="KW-1133">Transmembrane helix</keyword>
<comment type="caution">
    <text evidence="2">The sequence shown here is derived from an EMBL/GenBank/DDBJ whole genome shotgun (WGS) entry which is preliminary data.</text>
</comment>
<accession>C8RXT0</accession>
<evidence type="ECO:0000313" key="3">
    <source>
        <dbReference type="Proteomes" id="UP000010121"/>
    </source>
</evidence>
<evidence type="ECO:0000256" key="1">
    <source>
        <dbReference type="SAM" id="Phobius"/>
    </source>
</evidence>
<dbReference type="OrthoDB" id="5525128at2"/>
<dbReference type="STRING" id="371731.Rsw2DRAFT_0608"/>
<keyword evidence="1" id="KW-0812">Transmembrane</keyword>
<dbReference type="Proteomes" id="UP000010121">
    <property type="component" value="Unassembled WGS sequence"/>
</dbReference>
<reference evidence="2 3" key="1">
    <citation type="submission" date="2009-08" db="EMBL/GenBank/DDBJ databases">
        <title>The draft genome of Rhodobacter sp. SW2.</title>
        <authorList>
            <consortium name="US DOE Joint Genome Institute (JGI-PGF)"/>
            <person name="Lucas S."/>
            <person name="Copeland A."/>
            <person name="Lapidus A."/>
            <person name="Glavina del Rio T."/>
            <person name="Tice H."/>
            <person name="Bruce D."/>
            <person name="Goodwin L."/>
            <person name="Pitluck S."/>
            <person name="Larimer F."/>
            <person name="Land M.L."/>
            <person name="Hauser L."/>
            <person name="Emerson D."/>
        </authorList>
    </citation>
    <scope>NUCLEOTIDE SEQUENCE [LARGE SCALE GENOMIC DNA]</scope>
    <source>
        <strain evidence="2 3">SW2</strain>
    </source>
</reference>
<sequence length="59" mass="6109">MLTRLKTLMDDESGAVMVDWVVLTAGVVGMGLTIMMSVAPATTQASASIAAELNAVQIQ</sequence>
<proteinExistence type="predicted"/>
<evidence type="ECO:0000313" key="2">
    <source>
        <dbReference type="EMBL" id="EEW26328.1"/>
    </source>
</evidence>
<dbReference type="RefSeq" id="WP_008027937.1">
    <property type="nucleotide sequence ID" value="NZ_ACYY01000003.1"/>
</dbReference>